<keyword evidence="3" id="KW-0328">Glycosyltransferase</keyword>
<keyword evidence="5" id="KW-0333">Golgi apparatus</keyword>
<evidence type="ECO:0000256" key="2">
    <source>
        <dbReference type="ARBA" id="ARBA00010271"/>
    </source>
</evidence>
<accession>A0AAV3QUM8</accession>
<keyword evidence="4" id="KW-0735">Signal-anchor</keyword>
<dbReference type="AlphaFoldDB" id="A0AAV3QUM8"/>
<dbReference type="GO" id="GO:0016757">
    <property type="term" value="F:glycosyltransferase activity"/>
    <property type="evidence" value="ECO:0007669"/>
    <property type="project" value="UniProtKB-KW"/>
</dbReference>
<dbReference type="EMBL" id="BAABME010006231">
    <property type="protein sequence ID" value="GAA0167794.1"/>
    <property type="molecule type" value="Genomic_DNA"/>
</dbReference>
<evidence type="ECO:0000313" key="9">
    <source>
        <dbReference type="EMBL" id="GAA0167794.1"/>
    </source>
</evidence>
<evidence type="ECO:0000256" key="3">
    <source>
        <dbReference type="ARBA" id="ARBA00022676"/>
    </source>
</evidence>
<reference evidence="9 10" key="1">
    <citation type="submission" date="2024-01" db="EMBL/GenBank/DDBJ databases">
        <title>The complete chloroplast genome sequence of Lithospermum erythrorhizon: insights into the phylogenetic relationship among Boraginaceae species and the maternal lineages of purple gromwells.</title>
        <authorList>
            <person name="Okada T."/>
            <person name="Watanabe K."/>
        </authorList>
    </citation>
    <scope>NUCLEOTIDE SEQUENCE [LARGE SCALE GENOMIC DNA]</scope>
</reference>
<evidence type="ECO:0000259" key="8">
    <source>
        <dbReference type="Pfam" id="PF03016"/>
    </source>
</evidence>
<evidence type="ECO:0000256" key="6">
    <source>
        <dbReference type="SAM" id="MobiDB-lite"/>
    </source>
</evidence>
<proteinExistence type="inferred from homology"/>
<dbReference type="InterPro" id="IPR004263">
    <property type="entry name" value="Exostosin"/>
</dbReference>
<feature type="region of interest" description="Disordered" evidence="6">
    <location>
        <begin position="101"/>
        <end position="134"/>
    </location>
</feature>
<protein>
    <submittedName>
        <fullName evidence="9">Glycosyltransferase</fullName>
    </submittedName>
</protein>
<evidence type="ECO:0000313" key="10">
    <source>
        <dbReference type="Proteomes" id="UP001454036"/>
    </source>
</evidence>
<comment type="caution">
    <text evidence="9">The sequence shown here is derived from an EMBL/GenBank/DDBJ whole genome shotgun (WGS) entry which is preliminary data.</text>
</comment>
<keyword evidence="7" id="KW-0472">Membrane</keyword>
<keyword evidence="7" id="KW-1133">Transmembrane helix</keyword>
<comment type="subcellular location">
    <subcellularLocation>
        <location evidence="1">Golgi apparatus membrane</location>
        <topology evidence="1">Single-pass type II membrane protein</topology>
    </subcellularLocation>
</comment>
<dbReference type="Pfam" id="PF03016">
    <property type="entry name" value="Exostosin_GT47"/>
    <property type="match status" value="1"/>
</dbReference>
<dbReference type="Proteomes" id="UP001454036">
    <property type="component" value="Unassembled WGS sequence"/>
</dbReference>
<evidence type="ECO:0000256" key="5">
    <source>
        <dbReference type="ARBA" id="ARBA00023034"/>
    </source>
</evidence>
<gene>
    <name evidence="9" type="ORF">LIER_22649</name>
</gene>
<evidence type="ECO:0000256" key="7">
    <source>
        <dbReference type="SAM" id="Phobius"/>
    </source>
</evidence>
<comment type="similarity">
    <text evidence="2">Belongs to the glycosyltransferase 47 family.</text>
</comment>
<organism evidence="9 10">
    <name type="scientific">Lithospermum erythrorhizon</name>
    <name type="common">Purple gromwell</name>
    <name type="synonym">Lithospermum officinale var. erythrorhizon</name>
    <dbReference type="NCBI Taxonomy" id="34254"/>
    <lineage>
        <taxon>Eukaryota</taxon>
        <taxon>Viridiplantae</taxon>
        <taxon>Streptophyta</taxon>
        <taxon>Embryophyta</taxon>
        <taxon>Tracheophyta</taxon>
        <taxon>Spermatophyta</taxon>
        <taxon>Magnoliopsida</taxon>
        <taxon>eudicotyledons</taxon>
        <taxon>Gunneridae</taxon>
        <taxon>Pentapetalae</taxon>
        <taxon>asterids</taxon>
        <taxon>lamiids</taxon>
        <taxon>Boraginales</taxon>
        <taxon>Boraginaceae</taxon>
        <taxon>Boraginoideae</taxon>
        <taxon>Lithospermeae</taxon>
        <taxon>Lithospermum</taxon>
    </lineage>
</organism>
<feature type="compositionally biased region" description="Basic and acidic residues" evidence="6">
    <location>
        <begin position="108"/>
        <end position="134"/>
    </location>
</feature>
<evidence type="ECO:0000256" key="1">
    <source>
        <dbReference type="ARBA" id="ARBA00004323"/>
    </source>
</evidence>
<name>A0AAV3QUM8_LITER</name>
<keyword evidence="10" id="KW-1185">Reference proteome</keyword>
<keyword evidence="7" id="KW-0812">Transmembrane</keyword>
<feature type="transmembrane region" description="Helical" evidence="7">
    <location>
        <begin position="25"/>
        <end position="45"/>
    </location>
</feature>
<sequence>MNMGRFLSRSSSHFSHRQLKDASNFFFFIATCLAILTTFFVSFYMSTNTKSLINHHPHLASHRLDEDDDEHHVPIFSTPQSLIKSYSSLVKIEVDGQQHNIYSFHSSPSDDDRLGHRDDSQEGPRGKGDDGETPKTEIVDQVIEDHGHNDVNSKDLFHDKDIFLEDYKEMNRSLKIYVYPHKKRDPFANVFLPMDDDPSGNYASESYFKKALFESQFITNDPSEADLFYLPFSIASMRNDRRVGVGGIPKFIKNYIHNISHNFPYWNRTNGADHFYVACHSIGRTAMEQAIHVRFNAIQIVCSSSYFLQGYVAHKDASIPQIWPRKGDRPLRPPSQREKLAFYAGAMNSRVREQLVQVWKNDTNISVHQKRLKTPYSEALLSSKYCIHAKGFEVNTARIGDAIYYGCVPVVLADHYDLPYSDILNWKSFSVVVSTLDIPMLKKILQDISYEEYLRLQENVVKVQQHFQWNNVARDFDVFHFVLYELWLRRSHVRVEFNFAVL</sequence>
<keyword evidence="3" id="KW-0808">Transferase</keyword>
<feature type="domain" description="Exostosin GT47" evidence="8">
    <location>
        <begin position="171"/>
        <end position="447"/>
    </location>
</feature>
<evidence type="ECO:0000256" key="4">
    <source>
        <dbReference type="ARBA" id="ARBA00022968"/>
    </source>
</evidence>
<dbReference type="GO" id="GO:0000139">
    <property type="term" value="C:Golgi membrane"/>
    <property type="evidence" value="ECO:0007669"/>
    <property type="project" value="UniProtKB-SubCell"/>
</dbReference>
<dbReference type="InterPro" id="IPR040911">
    <property type="entry name" value="Exostosin_GT47"/>
</dbReference>
<dbReference type="PANTHER" id="PTHR11062">
    <property type="entry name" value="EXOSTOSIN HEPARAN SULFATE GLYCOSYLTRANSFERASE -RELATED"/>
    <property type="match status" value="1"/>
</dbReference>
<dbReference type="PANTHER" id="PTHR11062:SF95">
    <property type="entry name" value="EXOSTOSIN GT47 DOMAIN-CONTAINING PROTEIN"/>
    <property type="match status" value="1"/>
</dbReference>